<dbReference type="EMBL" id="JXTI01000212">
    <property type="protein sequence ID" value="KWX11310.1"/>
    <property type="molecule type" value="Genomic_DNA"/>
</dbReference>
<accession>A0A132NMK0</accession>
<proteinExistence type="predicted"/>
<sequence>MITAMIAMFQRTMQVEGLPVKPFYRFLKIYKSLLKASTNPVGNNYCWENSEKLELDMKNIRHSWPHKSCLNKLTSKGYYMCCFTVFVSLFTI</sequence>
<dbReference type="VEuPathDB" id="GiardiaDB:QR46_4732"/>
<name>A0A132NMK0_GIAIN</name>
<evidence type="ECO:0000313" key="1">
    <source>
        <dbReference type="EMBL" id="KWX11310.1"/>
    </source>
</evidence>
<evidence type="ECO:0000313" key="2">
    <source>
        <dbReference type="Proteomes" id="UP000070089"/>
    </source>
</evidence>
<gene>
    <name evidence="1" type="ORF">QR46_4732</name>
</gene>
<comment type="caution">
    <text evidence="1">The sequence shown here is derived from an EMBL/GenBank/DDBJ whole genome shotgun (WGS) entry which is preliminary data.</text>
</comment>
<organism evidence="1 2">
    <name type="scientific">Giardia duodenalis assemblage B</name>
    <dbReference type="NCBI Taxonomy" id="1394984"/>
    <lineage>
        <taxon>Eukaryota</taxon>
        <taxon>Metamonada</taxon>
        <taxon>Diplomonadida</taxon>
        <taxon>Hexamitidae</taxon>
        <taxon>Giardiinae</taxon>
        <taxon>Giardia</taxon>
    </lineage>
</organism>
<reference evidence="1 2" key="1">
    <citation type="journal article" date="2015" name="Mol. Biochem. Parasitol.">
        <title>Identification of polymorphic genes for use in assemblage B genotyping assays through comparative genomics of multiple assemblage B Giardia duodenalis isolates.</title>
        <authorList>
            <person name="Wielinga C."/>
            <person name="Thompson R.C."/>
            <person name="Monis P."/>
            <person name="Ryan U."/>
        </authorList>
    </citation>
    <scope>NUCLEOTIDE SEQUENCE [LARGE SCALE GENOMIC DNA]</scope>
    <source>
        <strain evidence="1 2">BAH15c1</strain>
    </source>
</reference>
<dbReference type="Proteomes" id="UP000070089">
    <property type="component" value="Unassembled WGS sequence"/>
</dbReference>
<protein>
    <submittedName>
        <fullName evidence="1">Uncharacterized protein</fullName>
    </submittedName>
</protein>
<dbReference type="AlphaFoldDB" id="A0A132NMK0"/>